<feature type="compositionally biased region" description="Low complexity" evidence="1">
    <location>
        <begin position="380"/>
        <end position="397"/>
    </location>
</feature>
<proteinExistence type="predicted"/>
<dbReference type="InterPro" id="IPR056988">
    <property type="entry name" value="Zn_ribbon_pln"/>
</dbReference>
<dbReference type="SMART" id="SM00271">
    <property type="entry name" value="DnaJ"/>
    <property type="match status" value="1"/>
</dbReference>
<name>A0ABD1R2N4_9LAMI</name>
<feature type="compositionally biased region" description="Basic and acidic residues" evidence="1">
    <location>
        <begin position="399"/>
        <end position="408"/>
    </location>
</feature>
<dbReference type="CDD" id="cd06257">
    <property type="entry name" value="DnaJ"/>
    <property type="match status" value="1"/>
</dbReference>
<comment type="caution">
    <text evidence="3">The sequence shown here is derived from an EMBL/GenBank/DDBJ whole genome shotgun (WGS) entry which is preliminary data.</text>
</comment>
<dbReference type="PANTHER" id="PTHR44137">
    <property type="entry name" value="BNAC03G44070D PROTEIN"/>
    <property type="match status" value="1"/>
</dbReference>
<keyword evidence="4" id="KW-1185">Reference proteome</keyword>
<feature type="compositionally biased region" description="Polar residues" evidence="1">
    <location>
        <begin position="456"/>
        <end position="472"/>
    </location>
</feature>
<protein>
    <submittedName>
        <fullName evidence="3">DNAJ heat shock N-terminal domain-containing protein</fullName>
    </submittedName>
</protein>
<dbReference type="AlphaFoldDB" id="A0ABD1R2N4"/>
<feature type="region of interest" description="Disordered" evidence="1">
    <location>
        <begin position="347"/>
        <end position="473"/>
    </location>
</feature>
<dbReference type="Pfam" id="PF11926">
    <property type="entry name" value="DUF3444"/>
    <property type="match status" value="1"/>
</dbReference>
<organism evidence="3 4">
    <name type="scientific">Forsythia ovata</name>
    <dbReference type="NCBI Taxonomy" id="205694"/>
    <lineage>
        <taxon>Eukaryota</taxon>
        <taxon>Viridiplantae</taxon>
        <taxon>Streptophyta</taxon>
        <taxon>Embryophyta</taxon>
        <taxon>Tracheophyta</taxon>
        <taxon>Spermatophyta</taxon>
        <taxon>Magnoliopsida</taxon>
        <taxon>eudicotyledons</taxon>
        <taxon>Gunneridae</taxon>
        <taxon>Pentapetalae</taxon>
        <taxon>asterids</taxon>
        <taxon>lamiids</taxon>
        <taxon>Lamiales</taxon>
        <taxon>Oleaceae</taxon>
        <taxon>Forsythieae</taxon>
        <taxon>Forsythia</taxon>
    </lineage>
</organism>
<accession>A0ABD1R2N4</accession>
<dbReference type="InterPro" id="IPR036869">
    <property type="entry name" value="J_dom_sf"/>
</dbReference>
<dbReference type="PROSITE" id="PS50076">
    <property type="entry name" value="DNAJ_2"/>
    <property type="match status" value="1"/>
</dbReference>
<dbReference type="EMBL" id="JBFOLJ010000013">
    <property type="protein sequence ID" value="KAL2482688.1"/>
    <property type="molecule type" value="Genomic_DNA"/>
</dbReference>
<gene>
    <name evidence="3" type="ORF">Fot_44132</name>
</gene>
<reference evidence="4" key="1">
    <citation type="submission" date="2024-07" db="EMBL/GenBank/DDBJ databases">
        <title>Two chromosome-level genome assemblies of Korean endemic species Abeliophyllum distichum and Forsythia ovata (Oleaceae).</title>
        <authorList>
            <person name="Jang H."/>
        </authorList>
    </citation>
    <scope>NUCLEOTIDE SEQUENCE [LARGE SCALE GENOMIC DNA]</scope>
</reference>
<keyword evidence="3" id="KW-0346">Stress response</keyword>
<feature type="region of interest" description="Disordered" evidence="1">
    <location>
        <begin position="279"/>
        <end position="302"/>
    </location>
</feature>
<dbReference type="Pfam" id="PF00226">
    <property type="entry name" value="DnaJ"/>
    <property type="match status" value="1"/>
</dbReference>
<dbReference type="Gene3D" id="1.10.287.110">
    <property type="entry name" value="DnaJ domain"/>
    <property type="match status" value="1"/>
</dbReference>
<dbReference type="PANTHER" id="PTHR44137:SF61">
    <property type="entry name" value="J DOMAIN-CONTAINING PROTEIN"/>
    <property type="match status" value="1"/>
</dbReference>
<feature type="region of interest" description="Disordered" evidence="1">
    <location>
        <begin position="224"/>
        <end position="245"/>
    </location>
</feature>
<dbReference type="SUPFAM" id="SSF46565">
    <property type="entry name" value="Chaperone J-domain"/>
    <property type="match status" value="1"/>
</dbReference>
<evidence type="ECO:0000259" key="2">
    <source>
        <dbReference type="PROSITE" id="PS50076"/>
    </source>
</evidence>
<evidence type="ECO:0000256" key="1">
    <source>
        <dbReference type="SAM" id="MobiDB-lite"/>
    </source>
</evidence>
<dbReference type="InterPro" id="IPR001623">
    <property type="entry name" value="DnaJ_domain"/>
</dbReference>
<dbReference type="PRINTS" id="PR00625">
    <property type="entry name" value="JDOMAIN"/>
</dbReference>
<evidence type="ECO:0000313" key="3">
    <source>
        <dbReference type="EMBL" id="KAL2482688.1"/>
    </source>
</evidence>
<feature type="domain" description="J" evidence="2">
    <location>
        <begin position="66"/>
        <end position="130"/>
    </location>
</feature>
<dbReference type="Proteomes" id="UP001604277">
    <property type="component" value="Unassembled WGS sequence"/>
</dbReference>
<feature type="region of interest" description="Disordered" evidence="1">
    <location>
        <begin position="830"/>
        <end position="871"/>
    </location>
</feature>
<sequence length="898" mass="99165">MECNKDEAIRCKVIAEKKLKEEDIAGAKKFALKAETLFPTLDDLSQLLKVINFYDGYEKKINGEVNWYGILGVDPFADEDTLRKAHKRMALALHPDKNKSFGAEEAFKILSQARSVLFDKSKKLVYDLKLNFRAHERVSVGNPPFPADKNSFGNSTSCSSSLSARNVATSGNAQHVPMCPRNTATATSSHCNPPPLWPRYPSTANVAQQIPSHQKIPETATCSQYVSTPPWPRDPTTASGARHMTPETSANSHYLPVCNNQNPPAIATNYRCFPTPLVPRNQTTTRHHHHTPAGNSLPIPSPLPSRPETFWTSCNKCRILFEFLKIYLNQTLMCPHCREPFLAKEKSAPTSGSIHGSRGPRSFHQQKPGLSAASGSSKNATASATRAAQTAQRVQSVGERLKRGREEAVSLAGSEEALQRNSIAPDKTDAPSASENPTKKRHIDGQKRNSVKARKQTTAGSRAAHTISSGNLKGNLGAERVISASDESTSTKELSQSELRAMLMEKAKTEILKKLNQWSIAAELESANKKGMNMEKEKPSISINAMPKAAIDDLKINKNKCAAFLGSSKTSQPQKSSMCDGIGELNANVEETVLMSVPDANFCNFDKDRGEASFSDNQVWALYDDDDGMPRYYALIRNVMSRKPFKMQISWLNSKGTTEFGSLNWVSSGFAKTCGYFKVGKPEVSKSLSSFSHQLKWRKGPRGAIQIFPAKGDVWALYRNWSVDWNELTEDDVIHKYDVVVIVEDYIEEKGVVISPLVKVAGFTSVFCQHLDPTEIRTIPREEMFRFSHQVPSYELTGREAQNVPKGSRDLDPAALPLELLQLVTESEESVKDAENPVELKQLDGSIEAKKEPSRIGNANTEDGGASEDAKHAFSVPILKYSRRGKKKKMAGDADHAK</sequence>
<dbReference type="Pfam" id="PF23551">
    <property type="entry name" value="Zn_ribbon_20"/>
    <property type="match status" value="1"/>
</dbReference>
<evidence type="ECO:0000313" key="4">
    <source>
        <dbReference type="Proteomes" id="UP001604277"/>
    </source>
</evidence>
<dbReference type="InterPro" id="IPR024593">
    <property type="entry name" value="DUF3444"/>
</dbReference>